<keyword evidence="3" id="KW-1185">Reference proteome</keyword>
<organism evidence="2 3">
    <name type="scientific">Caenorhabditis elegans</name>
    <dbReference type="NCBI Taxonomy" id="6239"/>
    <lineage>
        <taxon>Eukaryota</taxon>
        <taxon>Metazoa</taxon>
        <taxon>Ecdysozoa</taxon>
        <taxon>Nematoda</taxon>
        <taxon>Chromadorea</taxon>
        <taxon>Rhabditida</taxon>
        <taxon>Rhabditina</taxon>
        <taxon>Rhabditomorpha</taxon>
        <taxon>Rhabditoidea</taxon>
        <taxon>Rhabditidae</taxon>
        <taxon>Peloderinae</taxon>
        <taxon>Caenorhabditis</taxon>
    </lineage>
</organism>
<feature type="region of interest" description="Disordered" evidence="1">
    <location>
        <begin position="117"/>
        <end position="161"/>
    </location>
</feature>
<dbReference type="PeptideAtlas" id="Q9XWR5"/>
<evidence type="ECO:0000313" key="4">
    <source>
        <dbReference type="WormBase" id="Y11D7A.7"/>
    </source>
</evidence>
<dbReference type="InParanoid" id="Q9XWR5"/>
<dbReference type="EMBL" id="BX284604">
    <property type="protein sequence ID" value="CAA21583.2"/>
    <property type="molecule type" value="Genomic_DNA"/>
</dbReference>
<name>Q9XWR5_CAEEL</name>
<dbReference type="UCSC" id="Y11D7A.7">
    <property type="organism name" value="c. elegans"/>
</dbReference>
<accession>Q9XWR5</accession>
<dbReference type="WormBase" id="Y11D7A.7">
    <property type="protein sequence ID" value="CE47016"/>
    <property type="gene ID" value="WBGene00012431"/>
</dbReference>
<evidence type="ECO:0000256" key="1">
    <source>
        <dbReference type="SAM" id="MobiDB-lite"/>
    </source>
</evidence>
<dbReference type="Proteomes" id="UP000001940">
    <property type="component" value="Chromosome IV"/>
</dbReference>
<feature type="compositionally biased region" description="Low complexity" evidence="1">
    <location>
        <begin position="131"/>
        <end position="148"/>
    </location>
</feature>
<dbReference type="Bgee" id="WBGene00012431">
    <property type="expression patterns" value="Expressed in adult organism and 4 other cell types or tissues"/>
</dbReference>
<dbReference type="HOGENOM" id="CLU_1645246_0_0_1"/>
<feature type="compositionally biased region" description="Basic and acidic residues" evidence="1">
    <location>
        <begin position="117"/>
        <end position="130"/>
    </location>
</feature>
<dbReference type="AlphaFoldDB" id="Q9XWR5"/>
<evidence type="ECO:0000313" key="3">
    <source>
        <dbReference type="Proteomes" id="UP000001940"/>
    </source>
</evidence>
<protein>
    <submittedName>
        <fullName evidence="2">Uncharacterized protein</fullName>
    </submittedName>
</protein>
<dbReference type="PaxDb" id="6239-Y11D7A.7"/>
<gene>
    <name evidence="2" type="ORF">CELE_Y11D7A.7</name>
    <name evidence="2 4" type="ORF">Y11D7A.7</name>
</gene>
<dbReference type="AGR" id="WB:WBGene00012431"/>
<dbReference type="SMR" id="Q9XWR5"/>
<feature type="compositionally biased region" description="Basic and acidic residues" evidence="1">
    <location>
        <begin position="149"/>
        <end position="161"/>
    </location>
</feature>
<evidence type="ECO:0000313" key="2">
    <source>
        <dbReference type="EMBL" id="CAA21583.2"/>
    </source>
</evidence>
<sequence>MKTPSKKSIENKRENGDLIRDFLMANNTSETKRIFGQPIDISNIERKDFDESAESMIETLKNGFEDGELTPMFLTVKQIREFILASNIDGGVNMKILEECQRVKEEDEKWQKIFKEMKQRDAENKKRRDLANSSSRDGSSSSIANSRSNDNHESFKSSKNK</sequence>
<proteinExistence type="predicted"/>
<reference evidence="2 3" key="1">
    <citation type="journal article" date="1998" name="Science">
        <title>Genome sequence of the nematode C. elegans: a platform for investigating biology.</title>
        <authorList>
            <consortium name="The C. elegans sequencing consortium"/>
            <person name="Sulson J.E."/>
            <person name="Waterston R."/>
        </authorList>
    </citation>
    <scope>NUCLEOTIDE SEQUENCE [LARGE SCALE GENOMIC DNA]</scope>
    <source>
        <strain evidence="2 3">Bristol N2</strain>
    </source>
</reference>